<dbReference type="Proteomes" id="UP001458880">
    <property type="component" value="Unassembled WGS sequence"/>
</dbReference>
<reference evidence="1 2" key="1">
    <citation type="journal article" date="2024" name="BMC Genomics">
        <title>De novo assembly and annotation of Popillia japonica's genome with initial clues to its potential as an invasive pest.</title>
        <authorList>
            <person name="Cucini C."/>
            <person name="Boschi S."/>
            <person name="Funari R."/>
            <person name="Cardaioli E."/>
            <person name="Iannotti N."/>
            <person name="Marturano G."/>
            <person name="Paoli F."/>
            <person name="Bruttini M."/>
            <person name="Carapelli A."/>
            <person name="Frati F."/>
            <person name="Nardi F."/>
        </authorList>
    </citation>
    <scope>NUCLEOTIDE SEQUENCE [LARGE SCALE GENOMIC DNA]</scope>
    <source>
        <strain evidence="1">DMR45628</strain>
    </source>
</reference>
<protein>
    <recommendedName>
        <fullName evidence="3">ISXO2-like transposase domain-containing protein</fullName>
    </recommendedName>
</protein>
<feature type="non-terminal residue" evidence="1">
    <location>
        <position position="1"/>
    </location>
</feature>
<keyword evidence="2" id="KW-1185">Reference proteome</keyword>
<sequence>KKNEVITLDETSAYIPYTKGRTACDNILMPVGTRKKILVASFVVEFRVLNIRKGKKIDDEEEKRLETRS</sequence>
<evidence type="ECO:0008006" key="3">
    <source>
        <dbReference type="Google" id="ProtNLM"/>
    </source>
</evidence>
<organism evidence="1 2">
    <name type="scientific">Popillia japonica</name>
    <name type="common">Japanese beetle</name>
    <dbReference type="NCBI Taxonomy" id="7064"/>
    <lineage>
        <taxon>Eukaryota</taxon>
        <taxon>Metazoa</taxon>
        <taxon>Ecdysozoa</taxon>
        <taxon>Arthropoda</taxon>
        <taxon>Hexapoda</taxon>
        <taxon>Insecta</taxon>
        <taxon>Pterygota</taxon>
        <taxon>Neoptera</taxon>
        <taxon>Endopterygota</taxon>
        <taxon>Coleoptera</taxon>
        <taxon>Polyphaga</taxon>
        <taxon>Scarabaeiformia</taxon>
        <taxon>Scarabaeidae</taxon>
        <taxon>Rutelinae</taxon>
        <taxon>Popillia</taxon>
    </lineage>
</organism>
<evidence type="ECO:0000313" key="2">
    <source>
        <dbReference type="Proteomes" id="UP001458880"/>
    </source>
</evidence>
<name>A0AAW1HFB2_POPJA</name>
<accession>A0AAW1HFB2</accession>
<evidence type="ECO:0000313" key="1">
    <source>
        <dbReference type="EMBL" id="KAK9674923.1"/>
    </source>
</evidence>
<comment type="caution">
    <text evidence="1">The sequence shown here is derived from an EMBL/GenBank/DDBJ whole genome shotgun (WGS) entry which is preliminary data.</text>
</comment>
<gene>
    <name evidence="1" type="ORF">QE152_g40763</name>
</gene>
<dbReference type="AlphaFoldDB" id="A0AAW1HFB2"/>
<proteinExistence type="predicted"/>
<dbReference type="EMBL" id="JASPKY010001390">
    <property type="protein sequence ID" value="KAK9674923.1"/>
    <property type="molecule type" value="Genomic_DNA"/>
</dbReference>